<comment type="caution">
    <text evidence="2">The sequence shown here is derived from an EMBL/GenBank/DDBJ whole genome shotgun (WGS) entry which is preliminary data.</text>
</comment>
<name>A0A5C6U3Q4_9BURK</name>
<keyword evidence="1" id="KW-0732">Signal</keyword>
<feature type="signal peptide" evidence="1">
    <location>
        <begin position="1"/>
        <end position="21"/>
    </location>
</feature>
<evidence type="ECO:0008006" key="4">
    <source>
        <dbReference type="Google" id="ProtNLM"/>
    </source>
</evidence>
<organism evidence="2 3">
    <name type="scientific">Piscinibacter aquaticus</name>
    <dbReference type="NCBI Taxonomy" id="392597"/>
    <lineage>
        <taxon>Bacteria</taxon>
        <taxon>Pseudomonadati</taxon>
        <taxon>Pseudomonadota</taxon>
        <taxon>Betaproteobacteria</taxon>
        <taxon>Burkholderiales</taxon>
        <taxon>Sphaerotilaceae</taxon>
        <taxon>Piscinibacter</taxon>
    </lineage>
</organism>
<proteinExistence type="predicted"/>
<evidence type="ECO:0000256" key="1">
    <source>
        <dbReference type="SAM" id="SignalP"/>
    </source>
</evidence>
<dbReference type="AlphaFoldDB" id="A0A5C6U3Q4"/>
<feature type="chain" id="PRO_5023093475" description="DUF2782 domain-containing protein" evidence="1">
    <location>
        <begin position="22"/>
        <end position="104"/>
    </location>
</feature>
<sequence>MNARSALLALALCASSGLALAQAAAAPAPAPTEPRVERIVHEDEGSRIEELRVRGATQRISVQPKVGTAKGYEILVGDGSRDLGEGVNTSRGAAGKRVWNVLSF</sequence>
<gene>
    <name evidence="2" type="ORF">FSC37_12385</name>
</gene>
<dbReference type="Gene3D" id="2.20.130.30">
    <property type="entry name" value="Protein of unknown function DUF2782"/>
    <property type="match status" value="1"/>
</dbReference>
<keyword evidence="3" id="KW-1185">Reference proteome</keyword>
<protein>
    <recommendedName>
        <fullName evidence="4">DUF2782 domain-containing protein</fullName>
    </recommendedName>
</protein>
<dbReference type="Proteomes" id="UP000321832">
    <property type="component" value="Unassembled WGS sequence"/>
</dbReference>
<reference evidence="2 3" key="1">
    <citation type="submission" date="2019-08" db="EMBL/GenBank/DDBJ databases">
        <authorList>
            <person name="Khan S.A."/>
            <person name="Jeon C.O."/>
            <person name="Jeong S.E."/>
        </authorList>
    </citation>
    <scope>NUCLEOTIDE SEQUENCE [LARGE SCALE GENOMIC DNA]</scope>
    <source>
        <strain evidence="3">IMCC1728</strain>
    </source>
</reference>
<accession>A0A5C6U3Q4</accession>
<evidence type="ECO:0000313" key="2">
    <source>
        <dbReference type="EMBL" id="TXC66366.1"/>
    </source>
</evidence>
<evidence type="ECO:0000313" key="3">
    <source>
        <dbReference type="Proteomes" id="UP000321832"/>
    </source>
</evidence>
<dbReference type="EMBL" id="VOPW01000001">
    <property type="protein sequence ID" value="TXC66366.1"/>
    <property type="molecule type" value="Genomic_DNA"/>
</dbReference>